<dbReference type="EMBL" id="JANPWB010000004">
    <property type="protein sequence ID" value="KAJ1191103.1"/>
    <property type="molecule type" value="Genomic_DNA"/>
</dbReference>
<organism evidence="2 3">
    <name type="scientific">Pleurodeles waltl</name>
    <name type="common">Iberian ribbed newt</name>
    <dbReference type="NCBI Taxonomy" id="8319"/>
    <lineage>
        <taxon>Eukaryota</taxon>
        <taxon>Metazoa</taxon>
        <taxon>Chordata</taxon>
        <taxon>Craniata</taxon>
        <taxon>Vertebrata</taxon>
        <taxon>Euteleostomi</taxon>
        <taxon>Amphibia</taxon>
        <taxon>Batrachia</taxon>
        <taxon>Caudata</taxon>
        <taxon>Salamandroidea</taxon>
        <taxon>Salamandridae</taxon>
        <taxon>Pleurodelinae</taxon>
        <taxon>Pleurodeles</taxon>
    </lineage>
</organism>
<keyword evidence="1" id="KW-0175">Coiled coil</keyword>
<name>A0AAV7UPX6_PLEWA</name>
<evidence type="ECO:0000313" key="3">
    <source>
        <dbReference type="Proteomes" id="UP001066276"/>
    </source>
</evidence>
<proteinExistence type="predicted"/>
<feature type="coiled-coil region" evidence="1">
    <location>
        <begin position="98"/>
        <end position="145"/>
    </location>
</feature>
<reference evidence="2" key="1">
    <citation type="journal article" date="2022" name="bioRxiv">
        <title>Sequencing and chromosome-scale assembly of the giantPleurodeles waltlgenome.</title>
        <authorList>
            <person name="Brown T."/>
            <person name="Elewa A."/>
            <person name="Iarovenko S."/>
            <person name="Subramanian E."/>
            <person name="Araus A.J."/>
            <person name="Petzold A."/>
            <person name="Susuki M."/>
            <person name="Suzuki K.-i.T."/>
            <person name="Hayashi T."/>
            <person name="Toyoda A."/>
            <person name="Oliveira C."/>
            <person name="Osipova E."/>
            <person name="Leigh N.D."/>
            <person name="Simon A."/>
            <person name="Yun M.H."/>
        </authorList>
    </citation>
    <scope>NUCLEOTIDE SEQUENCE</scope>
    <source>
        <strain evidence="2">20211129_DDA</strain>
        <tissue evidence="2">Liver</tissue>
    </source>
</reference>
<protein>
    <submittedName>
        <fullName evidence="2">Uncharacterized protein</fullName>
    </submittedName>
</protein>
<gene>
    <name evidence="2" type="ORF">NDU88_000419</name>
</gene>
<dbReference type="Proteomes" id="UP001066276">
    <property type="component" value="Chromosome 2_2"/>
</dbReference>
<sequence>MKMRGSPLRIETRGTLLPFSWPARTGFFFYLRSAAGSLSVAPDLYELRAPSARHHSLGTPTRGSGNPHPKLLEEWSQLNAGTCKDMMGLLSKYAAIELEQVGEEIKKLKDILDKYSLQDNLQSFFKNMEHRLTKYEEEIKTKMRRKFVRDKTVYTAGKILTFGRKYVAMGRNH</sequence>
<keyword evidence="3" id="KW-1185">Reference proteome</keyword>
<evidence type="ECO:0000313" key="2">
    <source>
        <dbReference type="EMBL" id="KAJ1191103.1"/>
    </source>
</evidence>
<evidence type="ECO:0000256" key="1">
    <source>
        <dbReference type="SAM" id="Coils"/>
    </source>
</evidence>
<comment type="caution">
    <text evidence="2">The sequence shown here is derived from an EMBL/GenBank/DDBJ whole genome shotgun (WGS) entry which is preliminary data.</text>
</comment>
<accession>A0AAV7UPX6</accession>
<dbReference type="AlphaFoldDB" id="A0AAV7UPX6"/>